<dbReference type="Proteomes" id="UP000708208">
    <property type="component" value="Unassembled WGS sequence"/>
</dbReference>
<name>A0A8J2K9X4_9HEXA</name>
<protein>
    <submittedName>
        <fullName evidence="1">Uncharacterized protein</fullName>
    </submittedName>
</protein>
<sequence length="88" mass="10075">MLIKRITNAVNALPSCTECDKHIDAIKTHSVQLLHETVKHQAKSAWNSTKDNFWQTWGWLKKQSLVGIIAARKGLEKLEEQTKQFSES</sequence>
<dbReference type="EMBL" id="CAJVCH010085423">
    <property type="protein sequence ID" value="CAG7722018.1"/>
    <property type="molecule type" value="Genomic_DNA"/>
</dbReference>
<accession>A0A8J2K9X4</accession>
<evidence type="ECO:0000313" key="2">
    <source>
        <dbReference type="Proteomes" id="UP000708208"/>
    </source>
</evidence>
<gene>
    <name evidence="1" type="ORF">AFUS01_LOCUS11195</name>
</gene>
<comment type="caution">
    <text evidence="1">The sequence shown here is derived from an EMBL/GenBank/DDBJ whole genome shotgun (WGS) entry which is preliminary data.</text>
</comment>
<keyword evidence="2" id="KW-1185">Reference proteome</keyword>
<evidence type="ECO:0000313" key="1">
    <source>
        <dbReference type="EMBL" id="CAG7722018.1"/>
    </source>
</evidence>
<organism evidence="1 2">
    <name type="scientific">Allacma fusca</name>
    <dbReference type="NCBI Taxonomy" id="39272"/>
    <lineage>
        <taxon>Eukaryota</taxon>
        <taxon>Metazoa</taxon>
        <taxon>Ecdysozoa</taxon>
        <taxon>Arthropoda</taxon>
        <taxon>Hexapoda</taxon>
        <taxon>Collembola</taxon>
        <taxon>Symphypleona</taxon>
        <taxon>Sminthuridae</taxon>
        <taxon>Allacma</taxon>
    </lineage>
</organism>
<proteinExistence type="predicted"/>
<dbReference type="AlphaFoldDB" id="A0A8J2K9X4"/>
<reference evidence="1" key="1">
    <citation type="submission" date="2021-06" db="EMBL/GenBank/DDBJ databases">
        <authorList>
            <person name="Hodson N. C."/>
            <person name="Mongue J. A."/>
            <person name="Jaron S. K."/>
        </authorList>
    </citation>
    <scope>NUCLEOTIDE SEQUENCE</scope>
</reference>